<dbReference type="InterPro" id="IPR019405">
    <property type="entry name" value="Lactonase_7-beta_prop"/>
</dbReference>
<dbReference type="EMBL" id="WNWS01000272">
    <property type="protein sequence ID" value="KAE9972335.1"/>
    <property type="molecule type" value="Genomic_DNA"/>
</dbReference>
<evidence type="ECO:0008006" key="6">
    <source>
        <dbReference type="Google" id="ProtNLM"/>
    </source>
</evidence>
<feature type="signal peptide" evidence="3">
    <location>
        <begin position="1"/>
        <end position="20"/>
    </location>
</feature>
<feature type="region of interest" description="Disordered" evidence="2">
    <location>
        <begin position="415"/>
        <end position="543"/>
    </location>
</feature>
<comment type="caution">
    <text evidence="4">The sequence shown here is derived from an EMBL/GenBank/DDBJ whole genome shotgun (WGS) entry which is preliminary data.</text>
</comment>
<dbReference type="InterPro" id="IPR015943">
    <property type="entry name" value="WD40/YVTN_repeat-like_dom_sf"/>
</dbReference>
<organism evidence="4 5">
    <name type="scientific">Venturia inaequalis</name>
    <name type="common">Apple scab fungus</name>
    <dbReference type="NCBI Taxonomy" id="5025"/>
    <lineage>
        <taxon>Eukaryota</taxon>
        <taxon>Fungi</taxon>
        <taxon>Dikarya</taxon>
        <taxon>Ascomycota</taxon>
        <taxon>Pezizomycotina</taxon>
        <taxon>Dothideomycetes</taxon>
        <taxon>Pleosporomycetidae</taxon>
        <taxon>Venturiales</taxon>
        <taxon>Venturiaceae</taxon>
        <taxon>Venturia</taxon>
    </lineage>
</organism>
<dbReference type="GO" id="GO:0017057">
    <property type="term" value="F:6-phosphogluconolactonase activity"/>
    <property type="evidence" value="ECO:0007669"/>
    <property type="project" value="TreeGrafter"/>
</dbReference>
<feature type="compositionally biased region" description="Basic and acidic residues" evidence="2">
    <location>
        <begin position="513"/>
        <end position="524"/>
    </location>
</feature>
<dbReference type="SUPFAM" id="SSF75011">
    <property type="entry name" value="3-carboxy-cis,cis-mucoante lactonizing enzyme"/>
    <property type="match status" value="1"/>
</dbReference>
<evidence type="ECO:0000313" key="5">
    <source>
        <dbReference type="Proteomes" id="UP000447873"/>
    </source>
</evidence>
<dbReference type="PANTHER" id="PTHR30344:SF4">
    <property type="entry name" value="CYCLASE, PUTATIVE (AFU_ORTHOLOGUE AFUA_6G11580)-RELATED"/>
    <property type="match status" value="1"/>
</dbReference>
<dbReference type="Proteomes" id="UP000447873">
    <property type="component" value="Unassembled WGS sequence"/>
</dbReference>
<evidence type="ECO:0000256" key="3">
    <source>
        <dbReference type="SAM" id="SignalP"/>
    </source>
</evidence>
<accession>A0A8H3ULM2</accession>
<sequence length="605" mass="64408">MVPSRAALAVLTIARTLVQAELHHIFVPSFTSPHLYSLEFDDANKTIAQAGHIVGHDGHPWISFSYDKASLYAGETNGFASYRVKNSTSLSYKKSLPLPGPCSQKIAGFGTTYTTSLQRAPFTVYGAPFGSCLSAMSVGPDGTLSEVVQNITLESASGIHGLAIGADAEFLYSADFSANGIWAHKVNQQTGVLTQVSFTPAPSDGFEPRHLIVHPSGRFLYVVMEAKNEVRVYAINFGQRSNQVKITDTGLSYSLIPKSEDSADYMANEVILSTDGNILFASTRYRALRAQPQAGPAASEGPKRALRAGFVTAILLVPQSEEMNTAFPQGAGFPLRQLFQSKTTTSGGMSNAVSPAPWDSNYFTLSDTEVGQVEVWKIEGMKEDRSFYTGPVGQNAATREKGGWEDGMWVESPRVAGQQPAPAPAPVAAPKPTSPPKPKSPPANPWAPKSGGGQSGSGNPWDAEGEQSDRPDWDGWNGYKPDSGSNDHDDDDGDDWHKRITHAESTRPPIDQSAKDGNGEEKQSKGQAGAIGPLRRQAPVAPPAAVPAPVIPVVTARVVATWKAPKGNTAGVRRALRDGGLLGRRQGSVATPAVGGCCGNALWWD</sequence>
<dbReference type="Gene3D" id="2.130.10.10">
    <property type="entry name" value="YVTN repeat-like/Quinoprotein amine dehydrogenase"/>
    <property type="match status" value="1"/>
</dbReference>
<comment type="similarity">
    <text evidence="1">Belongs to the cycloisomerase 2 family.</text>
</comment>
<evidence type="ECO:0000256" key="2">
    <source>
        <dbReference type="SAM" id="MobiDB-lite"/>
    </source>
</evidence>
<gene>
    <name evidence="4" type="ORF">EG328_005072</name>
</gene>
<proteinExistence type="inferred from homology"/>
<feature type="chain" id="PRO_5034299631" description="3-carboxy-cis,cis-mucoante lactonizing enzyme" evidence="3">
    <location>
        <begin position="21"/>
        <end position="605"/>
    </location>
</feature>
<feature type="compositionally biased region" description="Basic and acidic residues" evidence="2">
    <location>
        <begin position="495"/>
        <end position="505"/>
    </location>
</feature>
<protein>
    <recommendedName>
        <fullName evidence="6">3-carboxy-cis,cis-mucoante lactonizing enzyme</fullName>
    </recommendedName>
</protein>
<dbReference type="AlphaFoldDB" id="A0A8H3ULM2"/>
<dbReference type="Pfam" id="PF10282">
    <property type="entry name" value="Lactonase"/>
    <property type="match status" value="1"/>
</dbReference>
<name>A0A8H3ULM2_VENIN</name>
<reference evidence="4 5" key="1">
    <citation type="submission" date="2018-12" db="EMBL/GenBank/DDBJ databases">
        <title>Venturia inaequalis Genome Resource.</title>
        <authorList>
            <person name="Lichtner F.J."/>
        </authorList>
    </citation>
    <scope>NUCLEOTIDE SEQUENCE [LARGE SCALE GENOMIC DNA]</scope>
    <source>
        <strain evidence="4 5">120213</strain>
    </source>
</reference>
<keyword evidence="3" id="KW-0732">Signal</keyword>
<feature type="compositionally biased region" description="Pro residues" evidence="2">
    <location>
        <begin position="421"/>
        <end position="445"/>
    </location>
</feature>
<evidence type="ECO:0000313" key="4">
    <source>
        <dbReference type="EMBL" id="KAE9972335.1"/>
    </source>
</evidence>
<evidence type="ECO:0000256" key="1">
    <source>
        <dbReference type="ARBA" id="ARBA00005564"/>
    </source>
</evidence>
<dbReference type="InterPro" id="IPR050282">
    <property type="entry name" value="Cycloisomerase_2"/>
</dbReference>
<dbReference type="PANTHER" id="PTHR30344">
    <property type="entry name" value="6-PHOSPHOGLUCONOLACTONASE-RELATED"/>
    <property type="match status" value="1"/>
</dbReference>